<dbReference type="EMBL" id="JAGSOV010000063">
    <property type="protein sequence ID" value="MCO1659216.1"/>
    <property type="molecule type" value="Genomic_DNA"/>
</dbReference>
<protein>
    <submittedName>
        <fullName evidence="5">Winged helix-turn-helix transcriptional regulator</fullName>
    </submittedName>
</protein>
<organism evidence="5 6">
    <name type="scientific">Pseudonocardia humida</name>
    <dbReference type="NCBI Taxonomy" id="2800819"/>
    <lineage>
        <taxon>Bacteria</taxon>
        <taxon>Bacillati</taxon>
        <taxon>Actinomycetota</taxon>
        <taxon>Actinomycetes</taxon>
        <taxon>Pseudonocardiales</taxon>
        <taxon>Pseudonocardiaceae</taxon>
        <taxon>Pseudonocardia</taxon>
    </lineage>
</organism>
<dbReference type="InterPro" id="IPR000524">
    <property type="entry name" value="Tscrpt_reg_HTH_GntR"/>
</dbReference>
<evidence type="ECO:0000256" key="2">
    <source>
        <dbReference type="ARBA" id="ARBA00023125"/>
    </source>
</evidence>
<name>A0ABT1A8C6_9PSEU</name>
<dbReference type="Gene3D" id="1.10.10.10">
    <property type="entry name" value="Winged helix-like DNA-binding domain superfamily/Winged helix DNA-binding domain"/>
    <property type="match status" value="1"/>
</dbReference>
<dbReference type="SMART" id="SM00345">
    <property type="entry name" value="HTH_GNTR"/>
    <property type="match status" value="1"/>
</dbReference>
<dbReference type="RefSeq" id="WP_252443959.1">
    <property type="nucleotide sequence ID" value="NZ_JAGSOV010000063.1"/>
</dbReference>
<dbReference type="Proteomes" id="UP001165283">
    <property type="component" value="Unassembled WGS sequence"/>
</dbReference>
<evidence type="ECO:0000256" key="3">
    <source>
        <dbReference type="ARBA" id="ARBA00023163"/>
    </source>
</evidence>
<dbReference type="InterPro" id="IPR050679">
    <property type="entry name" value="Bact_HTH_transcr_reg"/>
</dbReference>
<evidence type="ECO:0000259" key="4">
    <source>
        <dbReference type="PROSITE" id="PS50949"/>
    </source>
</evidence>
<gene>
    <name evidence="5" type="ORF">KDL28_29505</name>
</gene>
<keyword evidence="1" id="KW-0805">Transcription regulation</keyword>
<keyword evidence="3" id="KW-0804">Transcription</keyword>
<dbReference type="InterPro" id="IPR036390">
    <property type="entry name" value="WH_DNA-bd_sf"/>
</dbReference>
<keyword evidence="6" id="KW-1185">Reference proteome</keyword>
<dbReference type="PANTHER" id="PTHR44846:SF17">
    <property type="entry name" value="GNTR-FAMILY TRANSCRIPTIONAL REGULATOR"/>
    <property type="match status" value="1"/>
</dbReference>
<dbReference type="SUPFAM" id="SSF46785">
    <property type="entry name" value="Winged helix' DNA-binding domain"/>
    <property type="match status" value="1"/>
</dbReference>
<evidence type="ECO:0000313" key="6">
    <source>
        <dbReference type="Proteomes" id="UP001165283"/>
    </source>
</evidence>
<dbReference type="CDD" id="cd07377">
    <property type="entry name" value="WHTH_GntR"/>
    <property type="match status" value="1"/>
</dbReference>
<proteinExistence type="predicted"/>
<evidence type="ECO:0000313" key="5">
    <source>
        <dbReference type="EMBL" id="MCO1659216.1"/>
    </source>
</evidence>
<dbReference type="InterPro" id="IPR036388">
    <property type="entry name" value="WH-like_DNA-bd_sf"/>
</dbReference>
<dbReference type="PANTHER" id="PTHR44846">
    <property type="entry name" value="MANNOSYL-D-GLYCERATE TRANSPORT/METABOLISM SYSTEM REPRESSOR MNGR-RELATED"/>
    <property type="match status" value="1"/>
</dbReference>
<accession>A0ABT1A8C6</accession>
<dbReference type="Pfam" id="PF00392">
    <property type="entry name" value="GntR"/>
    <property type="match status" value="1"/>
</dbReference>
<dbReference type="PROSITE" id="PS50949">
    <property type="entry name" value="HTH_GNTR"/>
    <property type="match status" value="1"/>
</dbReference>
<evidence type="ECO:0000256" key="1">
    <source>
        <dbReference type="ARBA" id="ARBA00023015"/>
    </source>
</evidence>
<feature type="domain" description="HTH gntR-type" evidence="4">
    <location>
        <begin position="9"/>
        <end position="77"/>
    </location>
</feature>
<reference evidence="5" key="1">
    <citation type="submission" date="2021-04" db="EMBL/GenBank/DDBJ databases">
        <title>Pseudonocardia sp. nov., isolated from sandy soil of mangrove forest.</title>
        <authorList>
            <person name="Zan Z."/>
            <person name="Huang R."/>
            <person name="Liu W."/>
        </authorList>
    </citation>
    <scope>NUCLEOTIDE SEQUENCE</scope>
    <source>
        <strain evidence="5">S2-4</strain>
    </source>
</reference>
<sequence length="134" mass="14443">MAVRFDDSRPTYLQVADVLRAEIKAGRPPAGERLSSVRDLTARFDVSAATVQSALRVLRESGVIAARSTRGYFVSDEPPTDHSSADAPSAEFVLIREQLHAVQGAVRDLGDRISRLEAAMLPRETSPGAPSESP</sequence>
<comment type="caution">
    <text evidence="5">The sequence shown here is derived from an EMBL/GenBank/DDBJ whole genome shotgun (WGS) entry which is preliminary data.</text>
</comment>
<keyword evidence="2" id="KW-0238">DNA-binding</keyword>